<comment type="similarity">
    <text evidence="1">Belongs to the prephenate/arogenate dehydrogenase family.</text>
</comment>
<keyword evidence="5" id="KW-1133">Transmembrane helix</keyword>
<dbReference type="Gene3D" id="1.10.3660.10">
    <property type="entry name" value="6-phosphogluconate dehydrogenase C-terminal like domain"/>
    <property type="match status" value="1"/>
</dbReference>
<keyword evidence="2 7" id="KW-0560">Oxidoreductase</keyword>
<dbReference type="GO" id="GO:0008977">
    <property type="term" value="F:prephenate dehydrogenase (NAD+) activity"/>
    <property type="evidence" value="ECO:0007669"/>
    <property type="project" value="UniProtKB-EC"/>
</dbReference>
<evidence type="ECO:0000259" key="6">
    <source>
        <dbReference type="PROSITE" id="PS51176"/>
    </source>
</evidence>
<dbReference type="GO" id="GO:0070403">
    <property type="term" value="F:NAD+ binding"/>
    <property type="evidence" value="ECO:0007669"/>
    <property type="project" value="InterPro"/>
</dbReference>
<dbReference type="Pfam" id="PF02153">
    <property type="entry name" value="PDH_N"/>
    <property type="match status" value="1"/>
</dbReference>
<organism evidence="7 8">
    <name type="scientific">Syntrophobotulus glycolicus (strain DSM 8271 / FlGlyR)</name>
    <dbReference type="NCBI Taxonomy" id="645991"/>
    <lineage>
        <taxon>Bacteria</taxon>
        <taxon>Bacillati</taxon>
        <taxon>Bacillota</taxon>
        <taxon>Clostridia</taxon>
        <taxon>Eubacteriales</taxon>
        <taxon>Desulfitobacteriaceae</taxon>
        <taxon>Syntrophobotulus</taxon>
    </lineage>
</organism>
<keyword evidence="8" id="KW-1185">Reference proteome</keyword>
<sequence>MIREESQLKGISELNVTIIGLGLIGGSMALAIRQLEPRSLWVVDQNSKVREMASAAAVADEVFADPTLPLGKSDLVILCLYPQAVADFLEKYRECFRTGALITDVSGIKTSLLAQINHFLRPDLDFVGGHPMAGKESWGFANASASIFAGANYILTPTVRNKTQNIRFLAQLFLDIGFAKVTSATPEYHDEMIALTSQLPHVISISLANCIASDDISDFVGGSFKDYTRVAAINTELWAELFLTNKENLLNQIERFQKNIEQLKKALTDHDQQSLQEIMAQGARKREVLF</sequence>
<dbReference type="InterPro" id="IPR003099">
    <property type="entry name" value="Prephen_DH"/>
</dbReference>
<comment type="pathway">
    <text evidence="3">Amino-acid biosynthesis.</text>
</comment>
<dbReference type="SUPFAM" id="SSF51735">
    <property type="entry name" value="NAD(P)-binding Rossmann-fold domains"/>
    <property type="match status" value="1"/>
</dbReference>
<reference evidence="7 8" key="1">
    <citation type="journal article" date="2011" name="Stand. Genomic Sci.">
        <title>Complete genome sequence of Syntrophobotulus glycolicus type strain (FlGlyR).</title>
        <authorList>
            <person name="Han C."/>
            <person name="Mwirichia R."/>
            <person name="Chertkov O."/>
            <person name="Held B."/>
            <person name="Lapidus A."/>
            <person name="Nolan M."/>
            <person name="Lucas S."/>
            <person name="Hammon N."/>
            <person name="Deshpande S."/>
            <person name="Cheng J.F."/>
            <person name="Tapia R."/>
            <person name="Goodwin L."/>
            <person name="Pitluck S."/>
            <person name="Huntemann M."/>
            <person name="Liolios K."/>
            <person name="Ivanova N."/>
            <person name="Pagani I."/>
            <person name="Mavromatis K."/>
            <person name="Ovchinikova G."/>
            <person name="Pati A."/>
            <person name="Chen A."/>
            <person name="Palaniappan K."/>
            <person name="Land M."/>
            <person name="Hauser L."/>
            <person name="Brambilla E.M."/>
            <person name="Rohde M."/>
            <person name="Spring S."/>
            <person name="Sikorski J."/>
            <person name="Goker M."/>
            <person name="Woyke T."/>
            <person name="Bristow J."/>
            <person name="Eisen J.A."/>
            <person name="Markowitz V."/>
            <person name="Hugenholtz P."/>
            <person name="Kyrpides N.C."/>
            <person name="Klenk H.P."/>
            <person name="Detter J.C."/>
        </authorList>
    </citation>
    <scope>NUCLEOTIDE SEQUENCE [LARGE SCALE GENOMIC DNA]</scope>
    <source>
        <strain evidence="8">DSM 8271 / FlGlyR</strain>
    </source>
</reference>
<evidence type="ECO:0000256" key="1">
    <source>
        <dbReference type="ARBA" id="ARBA00007964"/>
    </source>
</evidence>
<keyword evidence="4" id="KW-0175">Coiled coil</keyword>
<dbReference type="GO" id="GO:0004665">
    <property type="term" value="F:prephenate dehydrogenase (NADP+) activity"/>
    <property type="evidence" value="ECO:0007669"/>
    <property type="project" value="InterPro"/>
</dbReference>
<dbReference type="RefSeq" id="WP_013625526.1">
    <property type="nucleotide sequence ID" value="NC_015172.1"/>
</dbReference>
<dbReference type="InterPro" id="IPR050812">
    <property type="entry name" value="Preph/Arog_dehydrog"/>
</dbReference>
<dbReference type="EMBL" id="CP002547">
    <property type="protein sequence ID" value="ADY56661.1"/>
    <property type="molecule type" value="Genomic_DNA"/>
</dbReference>
<dbReference type="PANTHER" id="PTHR21363">
    <property type="entry name" value="PREPHENATE DEHYDROGENASE"/>
    <property type="match status" value="1"/>
</dbReference>
<gene>
    <name evidence="7" type="ordered locus">Sgly_2374</name>
</gene>
<dbReference type="HOGENOM" id="CLU_055968_2_0_9"/>
<keyword evidence="5" id="KW-0472">Membrane</keyword>
<evidence type="ECO:0000256" key="4">
    <source>
        <dbReference type="SAM" id="Coils"/>
    </source>
</evidence>
<evidence type="ECO:0000256" key="3">
    <source>
        <dbReference type="ARBA" id="ARBA00029440"/>
    </source>
</evidence>
<dbReference type="eggNOG" id="COG0287">
    <property type="taxonomic scope" value="Bacteria"/>
</dbReference>
<dbReference type="InterPro" id="IPR008927">
    <property type="entry name" value="6-PGluconate_DH-like_C_sf"/>
</dbReference>
<dbReference type="GO" id="GO:0006571">
    <property type="term" value="P:tyrosine biosynthetic process"/>
    <property type="evidence" value="ECO:0007669"/>
    <property type="project" value="InterPro"/>
</dbReference>
<dbReference type="InterPro" id="IPR046825">
    <property type="entry name" value="PDH_C"/>
</dbReference>
<dbReference type="KEGG" id="sgy:Sgly_2374"/>
<dbReference type="InterPro" id="IPR046826">
    <property type="entry name" value="PDH_N"/>
</dbReference>
<accession>F0SUU5</accession>
<evidence type="ECO:0000313" key="8">
    <source>
        <dbReference type="Proteomes" id="UP000007488"/>
    </source>
</evidence>
<dbReference type="PROSITE" id="PS51176">
    <property type="entry name" value="PDH_ADH"/>
    <property type="match status" value="1"/>
</dbReference>
<dbReference type="SUPFAM" id="SSF48179">
    <property type="entry name" value="6-phosphogluconate dehydrogenase C-terminal domain-like"/>
    <property type="match status" value="1"/>
</dbReference>
<evidence type="ECO:0000313" key="7">
    <source>
        <dbReference type="EMBL" id="ADY56661.1"/>
    </source>
</evidence>
<dbReference type="OrthoDB" id="9802008at2"/>
<protein>
    <submittedName>
        <fullName evidence="7">Prephenate dehydrogenase</fullName>
        <ecNumber evidence="7">1.3.1.12</ecNumber>
    </submittedName>
</protein>
<feature type="domain" description="Prephenate/arogenate dehydrogenase" evidence="6">
    <location>
        <begin position="14"/>
        <end position="290"/>
    </location>
</feature>
<dbReference type="Gene3D" id="3.40.50.720">
    <property type="entry name" value="NAD(P)-binding Rossmann-like Domain"/>
    <property type="match status" value="1"/>
</dbReference>
<dbReference type="EC" id="1.3.1.12" evidence="7"/>
<feature type="coiled-coil region" evidence="4">
    <location>
        <begin position="239"/>
        <end position="273"/>
    </location>
</feature>
<dbReference type="Pfam" id="PF20463">
    <property type="entry name" value="PDH_C"/>
    <property type="match status" value="1"/>
</dbReference>
<dbReference type="STRING" id="645991.Sgly_2374"/>
<proteinExistence type="inferred from homology"/>
<dbReference type="Proteomes" id="UP000007488">
    <property type="component" value="Chromosome"/>
</dbReference>
<dbReference type="PANTHER" id="PTHR21363:SF0">
    <property type="entry name" value="PREPHENATE DEHYDROGENASE [NADP(+)]"/>
    <property type="match status" value="1"/>
</dbReference>
<keyword evidence="5" id="KW-0812">Transmembrane</keyword>
<feature type="transmembrane region" description="Helical" evidence="5">
    <location>
        <begin position="12"/>
        <end position="32"/>
    </location>
</feature>
<evidence type="ECO:0000256" key="2">
    <source>
        <dbReference type="ARBA" id="ARBA00023002"/>
    </source>
</evidence>
<name>F0SUU5_SYNGF</name>
<dbReference type="AlphaFoldDB" id="F0SUU5"/>
<evidence type="ECO:0000256" key="5">
    <source>
        <dbReference type="SAM" id="Phobius"/>
    </source>
</evidence>
<reference evidence="8" key="2">
    <citation type="submission" date="2011-02" db="EMBL/GenBank/DDBJ databases">
        <title>The complete genome of Syntrophobotulus glycolicus DSM 8271.</title>
        <authorList>
            <person name="Lucas S."/>
            <person name="Copeland A."/>
            <person name="Lapidus A."/>
            <person name="Bruce D."/>
            <person name="Goodwin L."/>
            <person name="Pitluck S."/>
            <person name="Kyrpides N."/>
            <person name="Mavromatis K."/>
            <person name="Pagani I."/>
            <person name="Ivanova N."/>
            <person name="Mikhailova N."/>
            <person name="Chertkov O."/>
            <person name="Held B."/>
            <person name="Detter J.C."/>
            <person name="Tapia R."/>
            <person name="Han C."/>
            <person name="Land M."/>
            <person name="Hauser L."/>
            <person name="Markowitz V."/>
            <person name="Cheng J.-F."/>
            <person name="Hugenholtz P."/>
            <person name="Woyke T."/>
            <person name="Wu D."/>
            <person name="Spring S."/>
            <person name="Schroeder M."/>
            <person name="Brambilla E."/>
            <person name="Klenk H.-P."/>
            <person name="Eisen J.A."/>
        </authorList>
    </citation>
    <scope>NUCLEOTIDE SEQUENCE [LARGE SCALE GENOMIC DNA]</scope>
    <source>
        <strain evidence="8">DSM 8271 / FlGlyR</strain>
    </source>
</reference>
<dbReference type="InterPro" id="IPR036291">
    <property type="entry name" value="NAD(P)-bd_dom_sf"/>
</dbReference>